<dbReference type="PANTHER" id="PTHR33445">
    <property type="entry name" value="ATP SYNTHASE SUBUNIT B', CHLOROPLASTIC"/>
    <property type="match status" value="1"/>
</dbReference>
<comment type="function">
    <text evidence="12">Component of the F(0) channel, it forms part of the peripheral stalk, linking F(1) to F(0).</text>
</comment>
<dbReference type="NCBIfam" id="TIGR01144">
    <property type="entry name" value="ATP_synt_b"/>
    <property type="match status" value="1"/>
</dbReference>
<dbReference type="InterPro" id="IPR002146">
    <property type="entry name" value="ATP_synth_b/b'su_bac/chlpt"/>
</dbReference>
<dbReference type="EMBL" id="DVON01000186">
    <property type="protein sequence ID" value="HIV13243.1"/>
    <property type="molecule type" value="Genomic_DNA"/>
</dbReference>
<proteinExistence type="inferred from homology"/>
<organism evidence="14 15">
    <name type="scientific">Candidatus Pullilachnospira stercoravium</name>
    <dbReference type="NCBI Taxonomy" id="2840913"/>
    <lineage>
        <taxon>Bacteria</taxon>
        <taxon>Bacillati</taxon>
        <taxon>Bacillota</taxon>
        <taxon>Clostridia</taxon>
        <taxon>Lachnospirales</taxon>
        <taxon>Lachnospiraceae</taxon>
        <taxon>Lachnospiraceae incertae sedis</taxon>
        <taxon>Candidatus Pullilachnospira</taxon>
    </lineage>
</organism>
<dbReference type="PANTHER" id="PTHR33445:SF2">
    <property type="entry name" value="ATP SYNTHASE SUBUNIT B', CHLOROPLASTIC"/>
    <property type="match status" value="1"/>
</dbReference>
<comment type="subcellular location">
    <subcellularLocation>
        <location evidence="12">Cell membrane</location>
        <topology evidence="12">Single-pass membrane protein</topology>
    </subcellularLocation>
    <subcellularLocation>
        <location evidence="11">Endomembrane system</location>
        <topology evidence="11">Single-pass membrane protein</topology>
    </subcellularLocation>
</comment>
<accession>A0A9D1T787</accession>
<dbReference type="AlphaFoldDB" id="A0A9D1T787"/>
<gene>
    <name evidence="12 14" type="primary">atpF</name>
    <name evidence="14" type="ORF">IAA63_08925</name>
</gene>
<dbReference type="GO" id="GO:0005886">
    <property type="term" value="C:plasma membrane"/>
    <property type="evidence" value="ECO:0007669"/>
    <property type="project" value="UniProtKB-SubCell"/>
</dbReference>
<evidence type="ECO:0000256" key="13">
    <source>
        <dbReference type="RuleBase" id="RU003848"/>
    </source>
</evidence>
<dbReference type="GO" id="GO:0046961">
    <property type="term" value="F:proton-transporting ATPase activity, rotational mechanism"/>
    <property type="evidence" value="ECO:0007669"/>
    <property type="project" value="TreeGrafter"/>
</dbReference>
<dbReference type="HAMAP" id="MF_01398">
    <property type="entry name" value="ATP_synth_b_bprime"/>
    <property type="match status" value="1"/>
</dbReference>
<sequence>MLRLDWNLVLTIINLIVLYLLLKKFLFKPVLSIMEKREKMIQDSIASARSQEGQAQELKEHYEQALVSARDESAQIVEKARVDAQKEYDRILADADVQAKKLVEQARKDAELDKEKAKKEVQAEVAGLAMAAVSRILTDGSDAGSDSALYNQFLKKAGGANDTDRS</sequence>
<dbReference type="InterPro" id="IPR050059">
    <property type="entry name" value="ATP_synthase_B_chain"/>
</dbReference>
<keyword evidence="7 12" id="KW-0406">Ion transport</keyword>
<evidence type="ECO:0000313" key="15">
    <source>
        <dbReference type="Proteomes" id="UP000886723"/>
    </source>
</evidence>
<evidence type="ECO:0000256" key="1">
    <source>
        <dbReference type="ARBA" id="ARBA00005513"/>
    </source>
</evidence>
<dbReference type="CDD" id="cd06503">
    <property type="entry name" value="ATP-synt_Fo_b"/>
    <property type="match status" value="1"/>
</dbReference>
<comment type="caution">
    <text evidence="14">The sequence shown here is derived from an EMBL/GenBank/DDBJ whole genome shotgun (WGS) entry which is preliminary data.</text>
</comment>
<protein>
    <recommendedName>
        <fullName evidence="12">ATP synthase subunit b</fullName>
    </recommendedName>
    <alternativeName>
        <fullName evidence="12">ATP synthase F(0) sector subunit b</fullName>
    </alternativeName>
    <alternativeName>
        <fullName evidence="12">ATPase subunit I</fullName>
    </alternativeName>
    <alternativeName>
        <fullName evidence="12">F-type ATPase subunit b</fullName>
        <shortName evidence="12">F-ATPase subunit b</shortName>
    </alternativeName>
</protein>
<dbReference type="GO" id="GO:0045259">
    <property type="term" value="C:proton-transporting ATP synthase complex"/>
    <property type="evidence" value="ECO:0007669"/>
    <property type="project" value="UniProtKB-KW"/>
</dbReference>
<comment type="similarity">
    <text evidence="1 12 13">Belongs to the ATPase B chain family.</text>
</comment>
<reference evidence="14" key="1">
    <citation type="submission" date="2020-10" db="EMBL/GenBank/DDBJ databases">
        <authorList>
            <person name="Gilroy R."/>
        </authorList>
    </citation>
    <scope>NUCLEOTIDE SEQUENCE</scope>
    <source>
        <strain evidence="14">ChiBcec2-4451</strain>
    </source>
</reference>
<dbReference type="Pfam" id="PF00430">
    <property type="entry name" value="ATP-synt_B"/>
    <property type="match status" value="1"/>
</dbReference>
<name>A0A9D1T787_9FIRM</name>
<evidence type="ECO:0000256" key="7">
    <source>
        <dbReference type="ARBA" id="ARBA00023065"/>
    </source>
</evidence>
<comment type="function">
    <text evidence="10 12">F(1)F(0) ATP synthase produces ATP from ADP in the presence of a proton or sodium gradient. F-type ATPases consist of two structural domains, F(1) containing the extramembraneous catalytic core and F(0) containing the membrane proton channel, linked together by a central stalk and a peripheral stalk. During catalysis, ATP synthesis in the catalytic domain of F(1) is coupled via a rotary mechanism of the central stalk subunits to proton translocation.</text>
</comment>
<keyword evidence="4 12" id="KW-0812">Transmembrane</keyword>
<keyword evidence="5 12" id="KW-0375">Hydrogen ion transport</keyword>
<evidence type="ECO:0000256" key="3">
    <source>
        <dbReference type="ARBA" id="ARBA00022547"/>
    </source>
</evidence>
<comment type="subunit">
    <text evidence="12">F-type ATPases have 2 components, F(1) - the catalytic core - and F(0) - the membrane proton channel. F(1) has five subunits: alpha(3), beta(3), gamma(1), delta(1), epsilon(1). F(0) has three main subunits: a(1), b(2) and c(10-14). The alpha and beta chains form an alternating ring which encloses part of the gamma chain. F(1) is attached to F(0) by a central stalk formed by the gamma and epsilon chains, while a peripheral stalk is formed by the delta and b chains.</text>
</comment>
<evidence type="ECO:0000256" key="4">
    <source>
        <dbReference type="ARBA" id="ARBA00022692"/>
    </source>
</evidence>
<keyword evidence="3 12" id="KW-0138">CF(0)</keyword>
<evidence type="ECO:0000313" key="14">
    <source>
        <dbReference type="EMBL" id="HIV13243.1"/>
    </source>
</evidence>
<evidence type="ECO:0000256" key="11">
    <source>
        <dbReference type="ARBA" id="ARBA00037847"/>
    </source>
</evidence>
<reference evidence="14" key="2">
    <citation type="journal article" date="2021" name="PeerJ">
        <title>Extensive microbial diversity within the chicken gut microbiome revealed by metagenomics and culture.</title>
        <authorList>
            <person name="Gilroy R."/>
            <person name="Ravi A."/>
            <person name="Getino M."/>
            <person name="Pursley I."/>
            <person name="Horton D.L."/>
            <person name="Alikhan N.F."/>
            <person name="Baker D."/>
            <person name="Gharbi K."/>
            <person name="Hall N."/>
            <person name="Watson M."/>
            <person name="Adriaenssens E.M."/>
            <person name="Foster-Nyarko E."/>
            <person name="Jarju S."/>
            <person name="Secka A."/>
            <person name="Antonio M."/>
            <person name="Oren A."/>
            <person name="Chaudhuri R.R."/>
            <person name="La Ragione R."/>
            <person name="Hildebrand F."/>
            <person name="Pallen M.J."/>
        </authorList>
    </citation>
    <scope>NUCLEOTIDE SEQUENCE</scope>
    <source>
        <strain evidence="14">ChiBcec2-4451</strain>
    </source>
</reference>
<dbReference type="GO" id="GO:0012505">
    <property type="term" value="C:endomembrane system"/>
    <property type="evidence" value="ECO:0007669"/>
    <property type="project" value="UniProtKB-SubCell"/>
</dbReference>
<keyword evidence="6 12" id="KW-1133">Transmembrane helix</keyword>
<dbReference type="InterPro" id="IPR005864">
    <property type="entry name" value="ATP_synth_F0_bsu_bac"/>
</dbReference>
<keyword evidence="12" id="KW-1003">Cell membrane</keyword>
<evidence type="ECO:0000256" key="8">
    <source>
        <dbReference type="ARBA" id="ARBA00023136"/>
    </source>
</evidence>
<keyword evidence="2 12" id="KW-0813">Transport</keyword>
<dbReference type="Gene3D" id="6.10.250.1580">
    <property type="match status" value="1"/>
</dbReference>
<evidence type="ECO:0000256" key="2">
    <source>
        <dbReference type="ARBA" id="ARBA00022448"/>
    </source>
</evidence>
<dbReference type="GO" id="GO:0046933">
    <property type="term" value="F:proton-transporting ATP synthase activity, rotational mechanism"/>
    <property type="evidence" value="ECO:0007669"/>
    <property type="project" value="UniProtKB-UniRule"/>
</dbReference>
<feature type="transmembrane region" description="Helical" evidence="12">
    <location>
        <begin position="6"/>
        <end position="27"/>
    </location>
</feature>
<evidence type="ECO:0000256" key="12">
    <source>
        <dbReference type="HAMAP-Rule" id="MF_01398"/>
    </source>
</evidence>
<evidence type="ECO:0000256" key="6">
    <source>
        <dbReference type="ARBA" id="ARBA00022989"/>
    </source>
</evidence>
<keyword evidence="8 12" id="KW-0472">Membrane</keyword>
<evidence type="ECO:0000256" key="9">
    <source>
        <dbReference type="ARBA" id="ARBA00023310"/>
    </source>
</evidence>
<evidence type="ECO:0000256" key="10">
    <source>
        <dbReference type="ARBA" id="ARBA00025198"/>
    </source>
</evidence>
<dbReference type="Proteomes" id="UP000886723">
    <property type="component" value="Unassembled WGS sequence"/>
</dbReference>
<evidence type="ECO:0000256" key="5">
    <source>
        <dbReference type="ARBA" id="ARBA00022781"/>
    </source>
</evidence>
<keyword evidence="9 12" id="KW-0066">ATP synthesis</keyword>